<keyword evidence="7" id="KW-0798">TonB box</keyword>
<comment type="similarity">
    <text evidence="2 11">Belongs to the TonB-dependent receptor family.</text>
</comment>
<evidence type="ECO:0000256" key="9">
    <source>
        <dbReference type="ARBA" id="ARBA00023170"/>
    </source>
</evidence>
<dbReference type="InterPro" id="IPR036942">
    <property type="entry name" value="Beta-barrel_TonB_sf"/>
</dbReference>
<organism evidence="14 15">
    <name type="scientific">Massilia horti</name>
    <dbReference type="NCBI Taxonomy" id="2562153"/>
    <lineage>
        <taxon>Bacteria</taxon>
        <taxon>Pseudomonadati</taxon>
        <taxon>Pseudomonadota</taxon>
        <taxon>Betaproteobacteria</taxon>
        <taxon>Burkholderiales</taxon>
        <taxon>Oxalobacteraceae</taxon>
        <taxon>Telluria group</taxon>
        <taxon>Massilia</taxon>
    </lineage>
</organism>
<dbReference type="RefSeq" id="WP_135188739.1">
    <property type="nucleotide sequence ID" value="NZ_SPUM01000034.1"/>
</dbReference>
<feature type="chain" id="PRO_5021216199" evidence="12">
    <location>
        <begin position="22"/>
        <end position="718"/>
    </location>
</feature>
<evidence type="ECO:0000256" key="1">
    <source>
        <dbReference type="ARBA" id="ARBA00004571"/>
    </source>
</evidence>
<dbReference type="PANTHER" id="PTHR30069:SF29">
    <property type="entry name" value="HEMOGLOBIN AND HEMOGLOBIN-HAPTOGLOBIN-BINDING PROTEIN 1-RELATED"/>
    <property type="match status" value="1"/>
</dbReference>
<dbReference type="PROSITE" id="PS52016">
    <property type="entry name" value="TONB_DEPENDENT_REC_3"/>
    <property type="match status" value="1"/>
</dbReference>
<evidence type="ECO:0000256" key="7">
    <source>
        <dbReference type="ARBA" id="ARBA00023077"/>
    </source>
</evidence>
<keyword evidence="6 12" id="KW-0732">Signal</keyword>
<accession>A0A4Y9T5S4</accession>
<evidence type="ECO:0000313" key="14">
    <source>
        <dbReference type="EMBL" id="TFW33876.1"/>
    </source>
</evidence>
<reference evidence="14 15" key="1">
    <citation type="submission" date="2019-03" db="EMBL/GenBank/DDBJ databases">
        <title>Draft genome of Massilia hortus sp. nov., a novel bacterial species of the Oxalobacteraceae family.</title>
        <authorList>
            <person name="Peta V."/>
            <person name="Raths R."/>
            <person name="Bucking H."/>
        </authorList>
    </citation>
    <scope>NUCLEOTIDE SEQUENCE [LARGE SCALE GENOMIC DNA]</scope>
    <source>
        <strain evidence="14 15">ONC3</strain>
    </source>
</reference>
<keyword evidence="4 11" id="KW-1134">Transmembrane beta strand</keyword>
<keyword evidence="3 11" id="KW-0813">Transport</keyword>
<dbReference type="InterPro" id="IPR037066">
    <property type="entry name" value="Plug_dom_sf"/>
</dbReference>
<dbReference type="InterPro" id="IPR000531">
    <property type="entry name" value="Beta-barrel_TonB"/>
</dbReference>
<dbReference type="InterPro" id="IPR039426">
    <property type="entry name" value="TonB-dep_rcpt-like"/>
</dbReference>
<sequence>MPHKFALAVAGLFPVAAGTWAAPPDPETPAAQAAGAQPVPQVQVTAQRLRSARIELSPSVGTTVYTVTTRMVDALAHGENTPFDEVLQHLPGVSQDSKASGSLHVRDEHGNVQYRINGVQLPEGLSGFGQSIDTRLVDQVTFMTGTLPAQFGLRTAAVIDIQTKEGGEPGGRVGLQLGSHNYIEPSAEFFGSSGDFNYYVSAGYLKNFLGIENPQPTRDALHDKTWQAKTFGSLSYFLDQDTRLGLMFGTYNGRFEIPNNPGQEPQFSLAGVSDAAAGTSTIASSDLDERQREVNRFLVLSYQRTMGELSFQASYFHQYSELHYMPDPIGDLVFTGVASDTLRSNSANGTQVDLSYKLNPSHTVRGGLAYARQGTHSGNTVSVFPTGPNGAQASDIPFTIVDNSGKLGTLTSLYLQDEWRVSAELTVNYGLRYDQVAAFIHEQQWSPRVNVAYKLSPATALHAGYSRYFTPPPQELASQESINLFAHTTNAPEIPFSDPVKAERTSYYDIGITHQLSPTLTVTADAYYRDIRDMLDEGQFGRALILTPFNYARGKAKGLEFSAIYSGKIWGAYLNAALAKAQGKNINSGQALFNPDELAYIANHFIYVDHDQRWTWSGGGNFRFGDSQLSMDFLFGSGLRRTPEGAPPNSDALPSYLTINAALTHSWPHTLLGKIEGRVALINVFDRTYLLRDGSGVGVGAPQYGQRRGLYVGLSSSF</sequence>
<evidence type="ECO:0000256" key="4">
    <source>
        <dbReference type="ARBA" id="ARBA00022452"/>
    </source>
</evidence>
<keyword evidence="15" id="KW-1185">Reference proteome</keyword>
<evidence type="ECO:0000256" key="6">
    <source>
        <dbReference type="ARBA" id="ARBA00022729"/>
    </source>
</evidence>
<proteinExistence type="inferred from homology"/>
<evidence type="ECO:0000256" key="2">
    <source>
        <dbReference type="ARBA" id="ARBA00009810"/>
    </source>
</evidence>
<dbReference type="GO" id="GO:0015344">
    <property type="term" value="F:siderophore uptake transmembrane transporter activity"/>
    <property type="evidence" value="ECO:0007669"/>
    <property type="project" value="TreeGrafter"/>
</dbReference>
<evidence type="ECO:0000256" key="12">
    <source>
        <dbReference type="SAM" id="SignalP"/>
    </source>
</evidence>
<feature type="signal peptide" evidence="12">
    <location>
        <begin position="1"/>
        <end position="21"/>
    </location>
</feature>
<dbReference type="GO" id="GO:0044718">
    <property type="term" value="P:siderophore transmembrane transport"/>
    <property type="evidence" value="ECO:0007669"/>
    <property type="project" value="TreeGrafter"/>
</dbReference>
<evidence type="ECO:0000256" key="8">
    <source>
        <dbReference type="ARBA" id="ARBA00023136"/>
    </source>
</evidence>
<dbReference type="OrthoDB" id="183532at2"/>
<evidence type="ECO:0000256" key="11">
    <source>
        <dbReference type="PROSITE-ProRule" id="PRU01360"/>
    </source>
</evidence>
<name>A0A4Y9T5S4_9BURK</name>
<keyword evidence="9 14" id="KW-0675">Receptor</keyword>
<dbReference type="AlphaFoldDB" id="A0A4Y9T5S4"/>
<dbReference type="Gene3D" id="2.170.130.10">
    <property type="entry name" value="TonB-dependent receptor, plug domain"/>
    <property type="match status" value="1"/>
</dbReference>
<feature type="domain" description="TonB-dependent receptor-like beta-barrel" evidence="13">
    <location>
        <begin position="241"/>
        <end position="669"/>
    </location>
</feature>
<dbReference type="EMBL" id="SPUM01000034">
    <property type="protein sequence ID" value="TFW33876.1"/>
    <property type="molecule type" value="Genomic_DNA"/>
</dbReference>
<gene>
    <name evidence="14" type="ORF">E4O92_05435</name>
</gene>
<dbReference type="SUPFAM" id="SSF56935">
    <property type="entry name" value="Porins"/>
    <property type="match status" value="1"/>
</dbReference>
<comment type="subcellular location">
    <subcellularLocation>
        <location evidence="1 11">Cell outer membrane</location>
        <topology evidence="1 11">Multi-pass membrane protein</topology>
    </subcellularLocation>
</comment>
<evidence type="ECO:0000256" key="3">
    <source>
        <dbReference type="ARBA" id="ARBA00022448"/>
    </source>
</evidence>
<dbReference type="Proteomes" id="UP000297258">
    <property type="component" value="Unassembled WGS sequence"/>
</dbReference>
<evidence type="ECO:0000313" key="15">
    <source>
        <dbReference type="Proteomes" id="UP000297258"/>
    </source>
</evidence>
<comment type="caution">
    <text evidence="14">The sequence shown here is derived from an EMBL/GenBank/DDBJ whole genome shotgun (WGS) entry which is preliminary data.</text>
</comment>
<keyword evidence="8 11" id="KW-0472">Membrane</keyword>
<dbReference type="GO" id="GO:0009279">
    <property type="term" value="C:cell outer membrane"/>
    <property type="evidence" value="ECO:0007669"/>
    <property type="project" value="UniProtKB-SubCell"/>
</dbReference>
<evidence type="ECO:0000256" key="5">
    <source>
        <dbReference type="ARBA" id="ARBA00022692"/>
    </source>
</evidence>
<dbReference type="Gene3D" id="2.40.170.20">
    <property type="entry name" value="TonB-dependent receptor, beta-barrel domain"/>
    <property type="match status" value="1"/>
</dbReference>
<keyword evidence="10 11" id="KW-0998">Cell outer membrane</keyword>
<evidence type="ECO:0000259" key="13">
    <source>
        <dbReference type="Pfam" id="PF00593"/>
    </source>
</evidence>
<dbReference type="PANTHER" id="PTHR30069">
    <property type="entry name" value="TONB-DEPENDENT OUTER MEMBRANE RECEPTOR"/>
    <property type="match status" value="1"/>
</dbReference>
<protein>
    <submittedName>
        <fullName evidence="14">TonB-dependent receptor</fullName>
    </submittedName>
</protein>
<dbReference type="Pfam" id="PF00593">
    <property type="entry name" value="TonB_dep_Rec_b-barrel"/>
    <property type="match status" value="1"/>
</dbReference>
<keyword evidence="5 11" id="KW-0812">Transmembrane</keyword>
<evidence type="ECO:0000256" key="10">
    <source>
        <dbReference type="ARBA" id="ARBA00023237"/>
    </source>
</evidence>